<evidence type="ECO:0000313" key="1">
    <source>
        <dbReference type="EMBL" id="GAU43266.1"/>
    </source>
</evidence>
<protein>
    <submittedName>
        <fullName evidence="1">Uncharacterized protein</fullName>
    </submittedName>
</protein>
<dbReference type="Proteomes" id="UP000242715">
    <property type="component" value="Unassembled WGS sequence"/>
</dbReference>
<name>A0A2Z6NHD0_TRISU</name>
<evidence type="ECO:0000313" key="2">
    <source>
        <dbReference type="Proteomes" id="UP000242715"/>
    </source>
</evidence>
<dbReference type="AlphaFoldDB" id="A0A2Z6NHD0"/>
<proteinExistence type="predicted"/>
<sequence length="105" mass="12085">MPGIQKELLYSVTVARVFPMRCHKFVSGEYTGTNHEFVRAGHCHGSSMGLVYEPMEELDLDHNNNHRRAPHWHQCVPWQICQLDDLQQPESPMAVVQESNHCDNS</sequence>
<dbReference type="EMBL" id="DF973964">
    <property type="protein sequence ID" value="GAU43266.1"/>
    <property type="molecule type" value="Genomic_DNA"/>
</dbReference>
<keyword evidence="2" id="KW-1185">Reference proteome</keyword>
<reference evidence="2" key="1">
    <citation type="journal article" date="2017" name="Front. Plant Sci.">
        <title>Climate Clever Clovers: New Paradigm to Reduce the Environmental Footprint of Ruminants by Breeding Low Methanogenic Forages Utilizing Haplotype Variation.</title>
        <authorList>
            <person name="Kaur P."/>
            <person name="Appels R."/>
            <person name="Bayer P.E."/>
            <person name="Keeble-Gagnere G."/>
            <person name="Wang J."/>
            <person name="Hirakawa H."/>
            <person name="Shirasawa K."/>
            <person name="Vercoe P."/>
            <person name="Stefanova K."/>
            <person name="Durmic Z."/>
            <person name="Nichols P."/>
            <person name="Revell C."/>
            <person name="Isobe S.N."/>
            <person name="Edwards D."/>
            <person name="Erskine W."/>
        </authorList>
    </citation>
    <scope>NUCLEOTIDE SEQUENCE [LARGE SCALE GENOMIC DNA]</scope>
    <source>
        <strain evidence="2">cv. Daliak</strain>
    </source>
</reference>
<accession>A0A2Z6NHD0</accession>
<organism evidence="1 2">
    <name type="scientific">Trifolium subterraneum</name>
    <name type="common">Subterranean clover</name>
    <dbReference type="NCBI Taxonomy" id="3900"/>
    <lineage>
        <taxon>Eukaryota</taxon>
        <taxon>Viridiplantae</taxon>
        <taxon>Streptophyta</taxon>
        <taxon>Embryophyta</taxon>
        <taxon>Tracheophyta</taxon>
        <taxon>Spermatophyta</taxon>
        <taxon>Magnoliopsida</taxon>
        <taxon>eudicotyledons</taxon>
        <taxon>Gunneridae</taxon>
        <taxon>Pentapetalae</taxon>
        <taxon>rosids</taxon>
        <taxon>fabids</taxon>
        <taxon>Fabales</taxon>
        <taxon>Fabaceae</taxon>
        <taxon>Papilionoideae</taxon>
        <taxon>50 kb inversion clade</taxon>
        <taxon>NPAAA clade</taxon>
        <taxon>Hologalegina</taxon>
        <taxon>IRL clade</taxon>
        <taxon>Trifolieae</taxon>
        <taxon>Trifolium</taxon>
    </lineage>
</organism>
<gene>
    <name evidence="1" type="ORF">TSUD_36160</name>
</gene>